<dbReference type="GO" id="GO:0033612">
    <property type="term" value="F:receptor serine/threonine kinase binding"/>
    <property type="evidence" value="ECO:0007669"/>
    <property type="project" value="InterPro"/>
</dbReference>
<evidence type="ECO:0008006" key="5">
    <source>
        <dbReference type="Google" id="ProtNLM"/>
    </source>
</evidence>
<evidence type="ECO:0000256" key="2">
    <source>
        <dbReference type="SAM" id="Phobius"/>
    </source>
</evidence>
<dbReference type="Proteomes" id="UP001415857">
    <property type="component" value="Unassembled WGS sequence"/>
</dbReference>
<dbReference type="PANTHER" id="PTHR35301:SF1">
    <property type="entry name" value="CLAVATA3_ESR (CLE)-RELATED PROTEIN 41-RELATED"/>
    <property type="match status" value="1"/>
</dbReference>
<proteinExistence type="predicted"/>
<dbReference type="InterPro" id="IPR037495">
    <property type="entry name" value="CLE41/42/44"/>
</dbReference>
<protein>
    <recommendedName>
        <fullName evidence="5">CLAVATA3/ESR (CLE)-related protein 44</fullName>
    </recommendedName>
</protein>
<accession>A0AAP0RUG3</accession>
<dbReference type="EMBL" id="JBBPBK010000007">
    <property type="protein sequence ID" value="KAK9282139.1"/>
    <property type="molecule type" value="Genomic_DNA"/>
</dbReference>
<reference evidence="3 4" key="1">
    <citation type="journal article" date="2024" name="Plant J.">
        <title>Genome sequences and population genomics reveal climatic adaptation and genomic divergence between two closely related sweetgum species.</title>
        <authorList>
            <person name="Xu W.Q."/>
            <person name="Ren C.Q."/>
            <person name="Zhang X.Y."/>
            <person name="Comes H.P."/>
            <person name="Liu X.H."/>
            <person name="Li Y.G."/>
            <person name="Kettle C.J."/>
            <person name="Jalonen R."/>
            <person name="Gaisberger H."/>
            <person name="Ma Y.Z."/>
            <person name="Qiu Y.X."/>
        </authorList>
    </citation>
    <scope>NUCLEOTIDE SEQUENCE [LARGE SCALE GENOMIC DNA]</scope>
    <source>
        <strain evidence="3">Hangzhou</strain>
    </source>
</reference>
<sequence>MDIDLLWSLGGLCRFNLLPDCMAAFTTPNSEPSTKSQPLFLFLVGLLFIFLFLVRPADQLRSSIMASSIPASRLLSESSASATTPTTTTTTTTTTNLHPQKTQKSHTSPSTSTHDREFEAGAHEVPSGPNPISNR</sequence>
<keyword evidence="2" id="KW-0472">Membrane</keyword>
<feature type="transmembrane region" description="Helical" evidence="2">
    <location>
        <begin position="39"/>
        <end position="57"/>
    </location>
</feature>
<gene>
    <name evidence="3" type="ORF">L1049_005051</name>
</gene>
<feature type="compositionally biased region" description="Basic and acidic residues" evidence="1">
    <location>
        <begin position="113"/>
        <end position="122"/>
    </location>
</feature>
<dbReference type="PANTHER" id="PTHR35301">
    <property type="entry name" value="CLAVATA3/ESR (CLE)-RELATED PROTEIN 41-RELATED"/>
    <property type="match status" value="1"/>
</dbReference>
<feature type="compositionally biased region" description="Polar residues" evidence="1">
    <location>
        <begin position="96"/>
        <end position="112"/>
    </location>
</feature>
<name>A0AAP0RUG3_LIQFO</name>
<evidence type="ECO:0000256" key="1">
    <source>
        <dbReference type="SAM" id="MobiDB-lite"/>
    </source>
</evidence>
<keyword evidence="4" id="KW-1185">Reference proteome</keyword>
<keyword evidence="2" id="KW-0812">Transmembrane</keyword>
<organism evidence="3 4">
    <name type="scientific">Liquidambar formosana</name>
    <name type="common">Formosan gum</name>
    <dbReference type="NCBI Taxonomy" id="63359"/>
    <lineage>
        <taxon>Eukaryota</taxon>
        <taxon>Viridiplantae</taxon>
        <taxon>Streptophyta</taxon>
        <taxon>Embryophyta</taxon>
        <taxon>Tracheophyta</taxon>
        <taxon>Spermatophyta</taxon>
        <taxon>Magnoliopsida</taxon>
        <taxon>eudicotyledons</taxon>
        <taxon>Gunneridae</taxon>
        <taxon>Pentapetalae</taxon>
        <taxon>Saxifragales</taxon>
        <taxon>Altingiaceae</taxon>
        <taxon>Liquidambar</taxon>
    </lineage>
</organism>
<evidence type="ECO:0000313" key="4">
    <source>
        <dbReference type="Proteomes" id="UP001415857"/>
    </source>
</evidence>
<evidence type="ECO:0000313" key="3">
    <source>
        <dbReference type="EMBL" id="KAK9282139.1"/>
    </source>
</evidence>
<dbReference type="GO" id="GO:0010089">
    <property type="term" value="P:xylem development"/>
    <property type="evidence" value="ECO:0007669"/>
    <property type="project" value="InterPro"/>
</dbReference>
<comment type="caution">
    <text evidence="3">The sequence shown here is derived from an EMBL/GenBank/DDBJ whole genome shotgun (WGS) entry which is preliminary data.</text>
</comment>
<feature type="region of interest" description="Disordered" evidence="1">
    <location>
        <begin position="71"/>
        <end position="135"/>
    </location>
</feature>
<dbReference type="GO" id="GO:0048046">
    <property type="term" value="C:apoplast"/>
    <property type="evidence" value="ECO:0007669"/>
    <property type="project" value="TreeGrafter"/>
</dbReference>
<feature type="compositionally biased region" description="Low complexity" evidence="1">
    <location>
        <begin position="71"/>
        <end position="95"/>
    </location>
</feature>
<keyword evidence="2" id="KW-1133">Transmembrane helix</keyword>
<dbReference type="AlphaFoldDB" id="A0AAP0RUG3"/>